<evidence type="ECO:0000313" key="2">
    <source>
        <dbReference type="Proteomes" id="UP001056778"/>
    </source>
</evidence>
<name>A0ACB9SKG2_HOLOL</name>
<dbReference type="Proteomes" id="UP001056778">
    <property type="component" value="Chromosome 8"/>
</dbReference>
<gene>
    <name evidence="1" type="ORF">MML48_8g00011814</name>
</gene>
<proteinExistence type="predicted"/>
<accession>A0ACB9SKG2</accession>
<organism evidence="1 2">
    <name type="scientific">Holotrichia oblita</name>
    <name type="common">Chafer beetle</name>
    <dbReference type="NCBI Taxonomy" id="644536"/>
    <lineage>
        <taxon>Eukaryota</taxon>
        <taxon>Metazoa</taxon>
        <taxon>Ecdysozoa</taxon>
        <taxon>Arthropoda</taxon>
        <taxon>Hexapoda</taxon>
        <taxon>Insecta</taxon>
        <taxon>Pterygota</taxon>
        <taxon>Neoptera</taxon>
        <taxon>Endopterygota</taxon>
        <taxon>Coleoptera</taxon>
        <taxon>Polyphaga</taxon>
        <taxon>Scarabaeiformia</taxon>
        <taxon>Scarabaeidae</taxon>
        <taxon>Melolonthinae</taxon>
        <taxon>Holotrichia</taxon>
    </lineage>
</organism>
<sequence length="365" mass="42069">MEEEDILIIQQILEDLNEAEEEQERPVRRFYNREDAFEISDIQFIKLFRLNKPTTREVINIASEYINEPSRKSATSVTLKVLIALHFYGHGTYQTGVGKTIFTAVSQSTVSRAITEVTNALNEVMAGFIHFPQNFNELRELRHRFFRQHQFPGVVGCVDGTHVAIVRPAENEHIYVNRKQYHSLNVQLVCDEKLQILHVNAKFPGSCHDSHVWRESNISTIMETIYRNGNEIFFLLGDSGYPLRPWLLTPLDNPLPNSPEERCNNRLMSIRSLIERCNGLLKNRFRCLLKHRVLHYQPDIAGKIVNACVVLHNMCINNDVPEVDMEENNVDYGIGVNGRNEFNVNNTDLVAARQLLQTIADTHFQ</sequence>
<dbReference type="EMBL" id="CM043022">
    <property type="protein sequence ID" value="KAI4455818.1"/>
    <property type="molecule type" value="Genomic_DNA"/>
</dbReference>
<reference evidence="1" key="1">
    <citation type="submission" date="2022-04" db="EMBL/GenBank/DDBJ databases">
        <title>Chromosome-scale genome assembly of Holotrichia oblita Faldermann.</title>
        <authorList>
            <person name="Rongchong L."/>
        </authorList>
    </citation>
    <scope>NUCLEOTIDE SEQUENCE</scope>
    <source>
        <strain evidence="1">81SQS9</strain>
    </source>
</reference>
<keyword evidence="2" id="KW-1185">Reference proteome</keyword>
<evidence type="ECO:0000313" key="1">
    <source>
        <dbReference type="EMBL" id="KAI4455818.1"/>
    </source>
</evidence>
<comment type="caution">
    <text evidence="1">The sequence shown here is derived from an EMBL/GenBank/DDBJ whole genome shotgun (WGS) entry which is preliminary data.</text>
</comment>
<protein>
    <submittedName>
        <fullName evidence="1">Uncharacterized protein</fullName>
    </submittedName>
</protein>